<proteinExistence type="predicted"/>
<dbReference type="HOGENOM" id="CLU_1400987_0_0_9"/>
<feature type="transmembrane region" description="Helical" evidence="1">
    <location>
        <begin position="6"/>
        <end position="24"/>
    </location>
</feature>
<protein>
    <recommendedName>
        <fullName evidence="3">DUF3169 family protein</fullName>
    </recommendedName>
</protein>
<name>A0A078M0Y5_9BACL</name>
<organism evidence="2">
    <name type="scientific">Metalysinibacillus saudimassiliensis</name>
    <dbReference type="NCBI Taxonomy" id="1461583"/>
    <lineage>
        <taxon>Bacteria</taxon>
        <taxon>Bacillati</taxon>
        <taxon>Bacillota</taxon>
        <taxon>Bacilli</taxon>
        <taxon>Bacillales</taxon>
        <taxon>Caryophanaceae</taxon>
        <taxon>Metalysinibacillus</taxon>
    </lineage>
</organism>
<keyword evidence="1" id="KW-0472">Membrane</keyword>
<dbReference type="PATRIC" id="fig|1461583.4.peg.299"/>
<reference evidence="2" key="1">
    <citation type="submission" date="2014-07" db="EMBL/GenBank/DDBJ databases">
        <authorList>
            <person name="Urmite Genomes Urmite Genomes"/>
        </authorList>
    </citation>
    <scope>NUCLEOTIDE SEQUENCE</scope>
    <source>
        <strain evidence="2">13S34_air</strain>
    </source>
</reference>
<feature type="transmembrane region" description="Helical" evidence="1">
    <location>
        <begin position="82"/>
        <end position="102"/>
    </location>
</feature>
<evidence type="ECO:0000313" key="2">
    <source>
        <dbReference type="EMBL" id="CDZ99850.1"/>
    </source>
</evidence>
<sequence>MGIILLQLTNSLVVLLLGVGYFYFRKITKSSQLVVTGEEEDQLLDKQYERAITVSQMINSAFILSLGAMAIGFIIVRESSPAIPLLSFALLVCSVLSTGIVTKSVTLANPTRPIPNWVKEDGALDAMDEGERHVALKAYYKVYKIVMGLLIISILLAMYYSVLTGQSQIMSIILMVVLLLVMVFSYLSVIRRER</sequence>
<evidence type="ECO:0000256" key="1">
    <source>
        <dbReference type="SAM" id="Phobius"/>
    </source>
</evidence>
<feature type="transmembrane region" description="Helical" evidence="1">
    <location>
        <begin position="57"/>
        <end position="76"/>
    </location>
</feature>
<feature type="transmembrane region" description="Helical" evidence="1">
    <location>
        <begin position="169"/>
        <end position="189"/>
    </location>
</feature>
<dbReference type="EMBL" id="LN483073">
    <property type="protein sequence ID" value="CDZ99850.1"/>
    <property type="molecule type" value="Genomic_DNA"/>
</dbReference>
<evidence type="ECO:0008006" key="3">
    <source>
        <dbReference type="Google" id="ProtNLM"/>
    </source>
</evidence>
<feature type="transmembrane region" description="Helical" evidence="1">
    <location>
        <begin position="142"/>
        <end position="163"/>
    </location>
</feature>
<keyword evidence="1" id="KW-0812">Transmembrane</keyword>
<gene>
    <name evidence="2" type="ORF">BN1050_00325</name>
</gene>
<dbReference type="AlphaFoldDB" id="A0A078M0Y5"/>
<dbReference type="InterPro" id="IPR021509">
    <property type="entry name" value="DUF3169"/>
</dbReference>
<accession>A0A078M0Y5</accession>
<keyword evidence="1" id="KW-1133">Transmembrane helix</keyword>
<dbReference type="Pfam" id="PF11368">
    <property type="entry name" value="DUF3169"/>
    <property type="match status" value="1"/>
</dbReference>